<dbReference type="InterPro" id="IPR035992">
    <property type="entry name" value="Ricin_B-like_lectins"/>
</dbReference>
<keyword evidence="3" id="KW-0800">Toxin</keyword>
<protein>
    <recommendedName>
        <fullName evidence="3">Ribosome-inactivating protein</fullName>
    </recommendedName>
    <component>
        <recommendedName>
            <fullName evidence="3">Ribosome-inactivating protein chain A</fullName>
        </recommendedName>
        <alternativeName>
            <fullName evidence="3">rRNA N-glycosidase</fullName>
            <ecNumber evidence="3">3.2.2.22</ecNumber>
        </alternativeName>
    </component>
    <component>
        <recommendedName>
            <fullName evidence="3">Ribosome-inactivating protein chain B</fullName>
        </recommendedName>
    </component>
</protein>
<dbReference type="GO" id="GO:0090729">
    <property type="term" value="F:toxin activity"/>
    <property type="evidence" value="ECO:0007669"/>
    <property type="project" value="UniProtKB-KW"/>
</dbReference>
<evidence type="ECO:0000259" key="6">
    <source>
        <dbReference type="SMART" id="SM00458"/>
    </source>
</evidence>
<keyword evidence="5" id="KW-0732">Signal</keyword>
<dbReference type="SUPFAM" id="SSF56371">
    <property type="entry name" value="Ribosome inactivating proteins (RIP)"/>
    <property type="match status" value="1"/>
</dbReference>
<dbReference type="Gene3D" id="4.10.470.10">
    <property type="entry name" value="Ricin (A Subunit), domain 2"/>
    <property type="match status" value="1"/>
</dbReference>
<comment type="catalytic activity">
    <reaction evidence="3">
        <text>Endohydrolysis of the N-glycosidic bond at one specific adenosine on the 28S rRNA.</text>
        <dbReference type="EC" id="3.2.2.22"/>
    </reaction>
</comment>
<dbReference type="Gramene" id="TRITD3Bv1G271620.1">
    <property type="protein sequence ID" value="TRITD3Bv1G271620.1"/>
    <property type="gene ID" value="TRITD3Bv1G271620"/>
</dbReference>
<reference evidence="7 8" key="1">
    <citation type="submission" date="2017-09" db="EMBL/GenBank/DDBJ databases">
        <authorList>
            <consortium name="International Durum Wheat Genome Sequencing Consortium (IDWGSC)"/>
            <person name="Milanesi L."/>
        </authorList>
    </citation>
    <scope>NUCLEOTIDE SEQUENCE [LARGE SCALE GENOMIC DNA]</scope>
    <source>
        <strain evidence="8">cv. Svevo</strain>
    </source>
</reference>
<organism evidence="7 8">
    <name type="scientific">Triticum turgidum subsp. durum</name>
    <name type="common">Durum wheat</name>
    <name type="synonym">Triticum durum</name>
    <dbReference type="NCBI Taxonomy" id="4567"/>
    <lineage>
        <taxon>Eukaryota</taxon>
        <taxon>Viridiplantae</taxon>
        <taxon>Streptophyta</taxon>
        <taxon>Embryophyta</taxon>
        <taxon>Tracheophyta</taxon>
        <taxon>Spermatophyta</taxon>
        <taxon>Magnoliopsida</taxon>
        <taxon>Liliopsida</taxon>
        <taxon>Poales</taxon>
        <taxon>Poaceae</taxon>
        <taxon>BOP clade</taxon>
        <taxon>Pooideae</taxon>
        <taxon>Triticodae</taxon>
        <taxon>Triticeae</taxon>
        <taxon>Triticinae</taxon>
        <taxon>Triticum</taxon>
    </lineage>
</organism>
<dbReference type="GO" id="GO:0006952">
    <property type="term" value="P:defense response"/>
    <property type="evidence" value="ECO:0007669"/>
    <property type="project" value="UniProtKB-KW"/>
</dbReference>
<evidence type="ECO:0000256" key="4">
    <source>
        <dbReference type="SAM" id="MobiDB-lite"/>
    </source>
</evidence>
<dbReference type="GO" id="GO:0030598">
    <property type="term" value="F:rRNA N-glycosylase activity"/>
    <property type="evidence" value="ECO:0007669"/>
    <property type="project" value="UniProtKB-EC"/>
</dbReference>
<dbReference type="SMART" id="SM00458">
    <property type="entry name" value="RICIN"/>
    <property type="match status" value="2"/>
</dbReference>
<dbReference type="CDD" id="cd23443">
    <property type="entry name" value="beta-trefoil_Ricin_RIPs_II_rpt1"/>
    <property type="match status" value="1"/>
</dbReference>
<feature type="chain" id="PRO_5040130604" description="Ribosome-inactivating protein" evidence="5">
    <location>
        <begin position="42"/>
        <end position="606"/>
    </location>
</feature>
<comment type="similarity">
    <text evidence="3">Belongs to the ribosome-inactivating protein family.</text>
</comment>
<keyword evidence="1" id="KW-1015">Disulfide bond</keyword>
<keyword evidence="3" id="KW-0611">Plant defense</keyword>
<evidence type="ECO:0000313" key="8">
    <source>
        <dbReference type="Proteomes" id="UP000324705"/>
    </source>
</evidence>
<dbReference type="InterPro" id="IPR001574">
    <property type="entry name" value="Ribosome_inactivat_prot"/>
</dbReference>
<keyword evidence="8" id="KW-1185">Reference proteome</keyword>
<dbReference type="Proteomes" id="UP000324705">
    <property type="component" value="Chromosome 3B"/>
</dbReference>
<dbReference type="InterPro" id="IPR036041">
    <property type="entry name" value="Ribosome-inact_prot_sf"/>
</dbReference>
<dbReference type="AlphaFoldDB" id="A0A9R1QY43"/>
<dbReference type="EC" id="3.2.2.22" evidence="3"/>
<comment type="function">
    <text evidence="3">The A chain is responsible for inhibiting protein synthesis through the catalytic inactivation of 60S ribosomal subunits by removing adenine from position 4,324 of 28S rRNA. The B chain binds to cell receptors and probably facilitates the entry into the cell of the A chain; B chains are also responsible for cell agglutination (lectin activity).</text>
</comment>
<dbReference type="InterPro" id="IPR016138">
    <property type="entry name" value="Ribosome_inactivat_prot_sub1"/>
</dbReference>
<dbReference type="Pfam" id="PF00161">
    <property type="entry name" value="RIP"/>
    <property type="match status" value="1"/>
</dbReference>
<feature type="signal peptide" evidence="5">
    <location>
        <begin position="1"/>
        <end position="41"/>
    </location>
</feature>
<evidence type="ECO:0000256" key="3">
    <source>
        <dbReference type="RuleBase" id="RU004915"/>
    </source>
</evidence>
<keyword evidence="3" id="KW-0378">Hydrolase</keyword>
<dbReference type="InterPro" id="IPR017989">
    <property type="entry name" value="Ribosome_inactivat_1/2"/>
</dbReference>
<keyword evidence="3" id="KW-0652">Protein synthesis inhibitor</keyword>
<dbReference type="GO" id="GO:0017148">
    <property type="term" value="P:negative regulation of translation"/>
    <property type="evidence" value="ECO:0007669"/>
    <property type="project" value="UniProtKB-KW"/>
</dbReference>
<dbReference type="InterPro" id="IPR000772">
    <property type="entry name" value="Ricin_B_lectin"/>
</dbReference>
<accession>A0A9R1QY43</accession>
<gene>
    <name evidence="7" type="ORF">TRITD_3Bv1G271620</name>
</gene>
<dbReference type="OMA" id="HTLSWSC"/>
<proteinExistence type="inferred from homology"/>
<dbReference type="PRINTS" id="PR00396">
    <property type="entry name" value="SHIGARICIN"/>
</dbReference>
<dbReference type="SUPFAM" id="SSF50370">
    <property type="entry name" value="Ricin B-like lectins"/>
    <property type="match status" value="2"/>
</dbReference>
<dbReference type="PROSITE" id="PS50231">
    <property type="entry name" value="RICIN_B_LECTIN"/>
    <property type="match status" value="2"/>
</dbReference>
<dbReference type="PANTHER" id="PTHR33453">
    <property type="match status" value="1"/>
</dbReference>
<dbReference type="Gene3D" id="2.80.10.50">
    <property type="match status" value="2"/>
</dbReference>
<dbReference type="EMBL" id="LT934116">
    <property type="protein sequence ID" value="VAH85813.1"/>
    <property type="molecule type" value="Genomic_DNA"/>
</dbReference>
<evidence type="ECO:0000313" key="7">
    <source>
        <dbReference type="EMBL" id="VAH85813.1"/>
    </source>
</evidence>
<evidence type="ECO:0000256" key="1">
    <source>
        <dbReference type="ARBA" id="ARBA00023157"/>
    </source>
</evidence>
<name>A0A9R1QY43_TRITD</name>
<dbReference type="Pfam" id="PF00652">
    <property type="entry name" value="Ricin_B_lectin"/>
    <property type="match status" value="2"/>
</dbReference>
<keyword evidence="2" id="KW-0325">Glycoprotein</keyword>
<feature type="region of interest" description="Disordered" evidence="4">
    <location>
        <begin position="41"/>
        <end position="62"/>
    </location>
</feature>
<feature type="domain" description="Ricin B lectin" evidence="6">
    <location>
        <begin position="345"/>
        <end position="471"/>
    </location>
</feature>
<dbReference type="PANTHER" id="PTHR33453:SF34">
    <property type="entry name" value="RIBOSOME-INACTIVATING PROTEIN"/>
    <property type="match status" value="1"/>
</dbReference>
<sequence>MPCYMCRHMHDPINMKGGNTVKLLSILVLAVWVLLAGSVRSDTSSNTCRGDSKLRPPNYNSEKYTVDTKSPDAYRKMIARLRELLTMRGEYRQGIPILPERTSVSDSQRYILLEITVGDTAGGVTFAIDVTNVYIVGYLVGTTRYFFLEAPARAEDLLFTTADNQPSPRKSSNYAKLEQNAGASRRAFPLGLASLADAIRTLITRRPEDARSHLIVIQMVSEAVRYWEIEWNVLQNPSFLPDSRIIGFQNNWSALSLQIQTSDAFAFQRPITIGDQVADSVQSAVIKALFLMLFRCARPHNLQLPMEEGRCKRMTDPATEILGSDLCLSIDPPLQKADDKCKHLADPRSRIRGRDGLCVDVEGFIYRDGTPVVLFACRSSDFSNQLWKFRADGMVVSLDKCLAATGVNPGSTVVIHQCDTLHDSAVQWVMSNSGTLSNRVSGLVLDAASGSGKQLKLQSDTNSSFQAWQRTNNIKAVDVYIHGENNRCIYYNGDYGIYVEGCRKDYSWQKWRLYPDSTIRPIQQLRGCLELNSFKNSTWFYNYIQFGNCLWYADYHRWIFTHEGTIMNLKSNLVIDEDRDYPGKGWLKAAPFQGGLNQIWKLEFIK</sequence>
<comment type="subunit">
    <text evidence="3">Might form dimers or tetramers of disulfide-linked A and B chains.</text>
</comment>
<dbReference type="Gene3D" id="3.40.420.10">
    <property type="entry name" value="Ricin (A subunit), domain 1"/>
    <property type="match status" value="1"/>
</dbReference>
<evidence type="ECO:0000256" key="5">
    <source>
        <dbReference type="SAM" id="SignalP"/>
    </source>
</evidence>
<evidence type="ECO:0000256" key="2">
    <source>
        <dbReference type="ARBA" id="ARBA00023180"/>
    </source>
</evidence>
<dbReference type="InterPro" id="IPR016139">
    <property type="entry name" value="Ribosome_inactivat_prot_sub2"/>
</dbReference>
<feature type="domain" description="Ricin B lectin" evidence="6">
    <location>
        <begin position="475"/>
        <end position="603"/>
    </location>
</feature>